<feature type="region of interest" description="Disordered" evidence="1">
    <location>
        <begin position="1"/>
        <end position="26"/>
    </location>
</feature>
<evidence type="ECO:0000313" key="2">
    <source>
        <dbReference type="EMBL" id="MBX60110.1"/>
    </source>
</evidence>
<evidence type="ECO:0000256" key="1">
    <source>
        <dbReference type="SAM" id="MobiDB-lite"/>
    </source>
</evidence>
<dbReference type="EMBL" id="GGEC01079626">
    <property type="protein sequence ID" value="MBX60110.1"/>
    <property type="molecule type" value="Transcribed_RNA"/>
</dbReference>
<protein>
    <submittedName>
        <fullName evidence="2">Uncharacterized protein</fullName>
    </submittedName>
</protein>
<proteinExistence type="predicted"/>
<accession>A0A2P2PZE6</accession>
<dbReference type="AlphaFoldDB" id="A0A2P2PZE6"/>
<sequence length="26" mass="3119">MNLRSRFMKIQSIPRRKSKIQSKALT</sequence>
<organism evidence="2">
    <name type="scientific">Rhizophora mucronata</name>
    <name type="common">Asiatic mangrove</name>
    <dbReference type="NCBI Taxonomy" id="61149"/>
    <lineage>
        <taxon>Eukaryota</taxon>
        <taxon>Viridiplantae</taxon>
        <taxon>Streptophyta</taxon>
        <taxon>Embryophyta</taxon>
        <taxon>Tracheophyta</taxon>
        <taxon>Spermatophyta</taxon>
        <taxon>Magnoliopsida</taxon>
        <taxon>eudicotyledons</taxon>
        <taxon>Gunneridae</taxon>
        <taxon>Pentapetalae</taxon>
        <taxon>rosids</taxon>
        <taxon>fabids</taxon>
        <taxon>Malpighiales</taxon>
        <taxon>Rhizophoraceae</taxon>
        <taxon>Rhizophora</taxon>
    </lineage>
</organism>
<reference evidence="2" key="1">
    <citation type="submission" date="2018-02" db="EMBL/GenBank/DDBJ databases">
        <title>Rhizophora mucronata_Transcriptome.</title>
        <authorList>
            <person name="Meera S.P."/>
            <person name="Sreeshan A."/>
            <person name="Augustine A."/>
        </authorList>
    </citation>
    <scope>NUCLEOTIDE SEQUENCE</scope>
    <source>
        <tissue evidence="2">Leaf</tissue>
    </source>
</reference>
<name>A0A2P2PZE6_RHIMU</name>